<comment type="caution">
    <text evidence="3">The sequence shown here is derived from an EMBL/GenBank/DDBJ whole genome shotgun (WGS) entry which is preliminary data.</text>
</comment>
<feature type="compositionally biased region" description="Low complexity" evidence="1">
    <location>
        <begin position="338"/>
        <end position="374"/>
    </location>
</feature>
<dbReference type="InterPro" id="IPR000772">
    <property type="entry name" value="Ricin_B_lectin"/>
</dbReference>
<evidence type="ECO:0000256" key="1">
    <source>
        <dbReference type="SAM" id="MobiDB-lite"/>
    </source>
</evidence>
<feature type="region of interest" description="Disordered" evidence="1">
    <location>
        <begin position="486"/>
        <end position="507"/>
    </location>
</feature>
<evidence type="ECO:0000259" key="2">
    <source>
        <dbReference type="SMART" id="SM00458"/>
    </source>
</evidence>
<proteinExistence type="predicted"/>
<keyword evidence="4" id="KW-1185">Reference proteome</keyword>
<dbReference type="SUPFAM" id="SSF50370">
    <property type="entry name" value="Ricin B-like lectins"/>
    <property type="match status" value="1"/>
</dbReference>
<accession>A0ABT6LWC4</accession>
<feature type="compositionally biased region" description="Low complexity" evidence="1">
    <location>
        <begin position="306"/>
        <end position="326"/>
    </location>
</feature>
<evidence type="ECO:0000313" key="4">
    <source>
        <dbReference type="Proteomes" id="UP001160499"/>
    </source>
</evidence>
<evidence type="ECO:0000313" key="3">
    <source>
        <dbReference type="EMBL" id="MDH6220611.1"/>
    </source>
</evidence>
<dbReference type="PROSITE" id="PS50231">
    <property type="entry name" value="RICIN_B_LECTIN"/>
    <property type="match status" value="1"/>
</dbReference>
<dbReference type="SMART" id="SM00458">
    <property type="entry name" value="RICIN"/>
    <property type="match status" value="1"/>
</dbReference>
<dbReference type="Proteomes" id="UP001160499">
    <property type="component" value="Unassembled WGS sequence"/>
</dbReference>
<protein>
    <recommendedName>
        <fullName evidence="2">Ricin B lectin domain-containing protein</fullName>
    </recommendedName>
</protein>
<sequence length="507" mass="52570">MGKEVSVETGVHMGASDARLTELLRTSTATAYPALRELRARHRQPVLAYARLCATGDASARQLAAQAFTSAARETARGIEPGGPWRHHLLLLTARVAASWATDERSAGLDAGLLLVLNTTGPGGLVPPMTAAFQTLPSRAQGLIWYGLVDRQPAATTALFLGITPEDVAYETDSALQLLAQACLRTRLAASDDPQCGDFRRLIEQSVRPDHPRDSADLHAHMAHCPHCTAAYEELCALRDTPRTALAEGLLPWAGTAYVDSEPPQRPKALVKPSSWPPSKRFVLTSAALGVALAPLLVLLLTQGGTAPSSESGRAAGAAGEPSGAPQVTVTATVSAKPSPSATGSPSNSPSATPSSTPSKSTAPSPTAPAAHAPNGTYAQVVNVSSGRCLDIRDGELSKGTDVITAPCSGSRTQRWRVDAGRGVVQSSADPDLCLDNRGDVDKGVGIWECDSVDGDNGDNLTFTVDSDGVIRPAIAILTAVTPEGGDGVGMEPLSGGAEQRWRAGAA</sequence>
<gene>
    <name evidence="3" type="ORF">M2283_007951</name>
</gene>
<reference evidence="3 4" key="1">
    <citation type="submission" date="2023-04" db="EMBL/GenBank/DDBJ databases">
        <title>Forest soil microbial communities from Buena Vista Peninsula, Colon Province, Panama.</title>
        <authorList>
            <person name="Bouskill N."/>
        </authorList>
    </citation>
    <scope>NUCLEOTIDE SEQUENCE [LARGE SCALE GENOMIC DNA]</scope>
    <source>
        <strain evidence="3 4">GGS1</strain>
    </source>
</reference>
<organism evidence="3 4">
    <name type="scientific">Streptomyces pseudovenezuelae</name>
    <dbReference type="NCBI Taxonomy" id="67350"/>
    <lineage>
        <taxon>Bacteria</taxon>
        <taxon>Bacillati</taxon>
        <taxon>Actinomycetota</taxon>
        <taxon>Actinomycetes</taxon>
        <taxon>Kitasatosporales</taxon>
        <taxon>Streptomycetaceae</taxon>
        <taxon>Streptomyces</taxon>
        <taxon>Streptomyces aurantiacus group</taxon>
    </lineage>
</organism>
<feature type="region of interest" description="Disordered" evidence="1">
    <location>
        <begin position="306"/>
        <end position="374"/>
    </location>
</feature>
<dbReference type="Gene3D" id="2.80.10.50">
    <property type="match status" value="1"/>
</dbReference>
<dbReference type="InterPro" id="IPR035992">
    <property type="entry name" value="Ricin_B-like_lectins"/>
</dbReference>
<name>A0ABT6LWC4_9ACTN</name>
<feature type="domain" description="Ricin B lectin" evidence="2">
    <location>
        <begin position="378"/>
        <end position="505"/>
    </location>
</feature>
<dbReference type="EMBL" id="JARXVH010000017">
    <property type="protein sequence ID" value="MDH6220611.1"/>
    <property type="molecule type" value="Genomic_DNA"/>
</dbReference>
<dbReference type="Pfam" id="PF00652">
    <property type="entry name" value="Ricin_B_lectin"/>
    <property type="match status" value="1"/>
</dbReference>